<dbReference type="GO" id="GO:0031418">
    <property type="term" value="F:L-ascorbic acid binding"/>
    <property type="evidence" value="ECO:0007669"/>
    <property type="project" value="InterPro"/>
</dbReference>
<dbReference type="Proteomes" id="UP000036987">
    <property type="component" value="Unassembled WGS sequence"/>
</dbReference>
<reference evidence="11" key="1">
    <citation type="journal article" date="2016" name="Nature">
        <title>The genome of the seagrass Zostera marina reveals angiosperm adaptation to the sea.</title>
        <authorList>
            <person name="Olsen J.L."/>
            <person name="Rouze P."/>
            <person name="Verhelst B."/>
            <person name="Lin Y.-C."/>
            <person name="Bayer T."/>
            <person name="Collen J."/>
            <person name="Dattolo E."/>
            <person name="De Paoli E."/>
            <person name="Dittami S."/>
            <person name="Maumus F."/>
            <person name="Michel G."/>
            <person name="Kersting A."/>
            <person name="Lauritano C."/>
            <person name="Lohaus R."/>
            <person name="Toepel M."/>
            <person name="Tonon T."/>
            <person name="Vanneste K."/>
            <person name="Amirebrahimi M."/>
            <person name="Brakel J."/>
            <person name="Bostroem C."/>
            <person name="Chovatia M."/>
            <person name="Grimwood J."/>
            <person name="Jenkins J.W."/>
            <person name="Jueterbock A."/>
            <person name="Mraz A."/>
            <person name="Stam W.T."/>
            <person name="Tice H."/>
            <person name="Bornberg-Bauer E."/>
            <person name="Green P.J."/>
            <person name="Pearson G.A."/>
            <person name="Procaccini G."/>
            <person name="Duarte C.M."/>
            <person name="Schmutz J."/>
            <person name="Reusch T.B.H."/>
            <person name="Van de Peer Y."/>
        </authorList>
    </citation>
    <scope>NUCLEOTIDE SEQUENCE [LARGE SCALE GENOMIC DNA]</scope>
    <source>
        <strain evidence="11">cv. Finnish</strain>
    </source>
</reference>
<dbReference type="GO" id="GO:0004656">
    <property type="term" value="F:procollagen-proline 4-dioxygenase activity"/>
    <property type="evidence" value="ECO:0000318"/>
    <property type="project" value="GO_Central"/>
</dbReference>
<comment type="caution">
    <text evidence="10">The sequence shown here is derived from an EMBL/GenBank/DDBJ whole genome shotgun (WGS) entry which is preliminary data.</text>
</comment>
<comment type="catalytic activity">
    <reaction evidence="8">
        <text>L-prolyl-[collagen] + 2-oxoglutarate + O2 = trans-4-hydroxy-L-prolyl-[collagen] + succinate + CO2</text>
        <dbReference type="Rhea" id="RHEA:18945"/>
        <dbReference type="Rhea" id="RHEA-COMP:11676"/>
        <dbReference type="Rhea" id="RHEA-COMP:11680"/>
        <dbReference type="ChEBI" id="CHEBI:15379"/>
        <dbReference type="ChEBI" id="CHEBI:16526"/>
        <dbReference type="ChEBI" id="CHEBI:16810"/>
        <dbReference type="ChEBI" id="CHEBI:30031"/>
        <dbReference type="ChEBI" id="CHEBI:50342"/>
        <dbReference type="ChEBI" id="CHEBI:61965"/>
        <dbReference type="EC" id="1.14.11.2"/>
    </reaction>
</comment>
<dbReference type="InterPro" id="IPR044862">
    <property type="entry name" value="Pro_4_hyd_alph_FE2OG_OXY"/>
</dbReference>
<keyword evidence="11" id="KW-1185">Reference proteome</keyword>
<dbReference type="InterPro" id="IPR006620">
    <property type="entry name" value="Pro_4_hyd_alph"/>
</dbReference>
<dbReference type="SMART" id="SM00702">
    <property type="entry name" value="P4Hc"/>
    <property type="match status" value="1"/>
</dbReference>
<keyword evidence="5" id="KW-0812">Transmembrane</keyword>
<dbReference type="GO" id="GO:0005789">
    <property type="term" value="C:endoplasmic reticulum membrane"/>
    <property type="evidence" value="ECO:0007669"/>
    <property type="project" value="UniProtKB-SubCell"/>
</dbReference>
<evidence type="ECO:0000256" key="2">
    <source>
        <dbReference type="ARBA" id="ARBA00004648"/>
    </source>
</evidence>
<dbReference type="GO" id="GO:0005783">
    <property type="term" value="C:endoplasmic reticulum"/>
    <property type="evidence" value="ECO:0000318"/>
    <property type="project" value="GO_Central"/>
</dbReference>
<keyword evidence="5" id="KW-0735">Signal-anchor</keyword>
<gene>
    <name evidence="10" type="ORF">ZOSMA_249G00220</name>
</gene>
<dbReference type="OMA" id="HIDYFPS"/>
<dbReference type="OrthoDB" id="420380at2759"/>
<evidence type="ECO:0000256" key="6">
    <source>
        <dbReference type="ARBA" id="ARBA00023002"/>
    </source>
</evidence>
<keyword evidence="4" id="KW-0223">Dioxygenase</keyword>
<sequence length="261" mass="29769">MKSSAILLGLLGLFSISIIIGDLIQLKLIHRLEKSYDITDNEIDRNTTILRLGFIRTEVISWSPRITIYHDFLSTEECDHLVTLGKPRLRASILTDPKTFKHVRSNHRTSWGMFLNATERNHSIIQAIETRISIFSQIPKENGESFQVLRYQKGEFYGKHIDYFPSKRYGNQRVATMLIYLNDVAEGGETYFLEAGDGECTCGGKILKGISVKPKKGNAVLFWNMRLDGEVDQKTIHTGCRVLDGVKWSATKWMTVDKLVK</sequence>
<evidence type="ECO:0000256" key="7">
    <source>
        <dbReference type="ARBA" id="ARBA00023004"/>
    </source>
</evidence>
<dbReference type="STRING" id="29655.A0A0K9PGU0"/>
<dbReference type="GO" id="GO:0005506">
    <property type="term" value="F:iron ion binding"/>
    <property type="evidence" value="ECO:0007669"/>
    <property type="project" value="InterPro"/>
</dbReference>
<comment type="cofactor">
    <cofactor evidence="1">
        <name>L-ascorbate</name>
        <dbReference type="ChEBI" id="CHEBI:38290"/>
    </cofactor>
</comment>
<evidence type="ECO:0000256" key="1">
    <source>
        <dbReference type="ARBA" id="ARBA00001961"/>
    </source>
</evidence>
<evidence type="ECO:0000259" key="9">
    <source>
        <dbReference type="PROSITE" id="PS51471"/>
    </source>
</evidence>
<name>A0A0K9PGU0_ZOSMR</name>
<feature type="domain" description="Fe2OG dioxygenase" evidence="9">
    <location>
        <begin position="142"/>
        <end position="256"/>
    </location>
</feature>
<evidence type="ECO:0000256" key="4">
    <source>
        <dbReference type="ARBA" id="ARBA00022964"/>
    </source>
</evidence>
<protein>
    <submittedName>
        <fullName evidence="10">Prolyl 4-hydroxylase subunit alpha-1</fullName>
    </submittedName>
</protein>
<dbReference type="Pfam" id="PF13640">
    <property type="entry name" value="2OG-FeII_Oxy_3"/>
    <property type="match status" value="1"/>
</dbReference>
<evidence type="ECO:0000256" key="8">
    <source>
        <dbReference type="ARBA" id="ARBA00049169"/>
    </source>
</evidence>
<evidence type="ECO:0000256" key="3">
    <source>
        <dbReference type="ARBA" id="ARBA00022723"/>
    </source>
</evidence>
<dbReference type="InterPro" id="IPR005123">
    <property type="entry name" value="Oxoglu/Fe-dep_dioxygenase_dom"/>
</dbReference>
<evidence type="ECO:0000313" key="10">
    <source>
        <dbReference type="EMBL" id="KMZ68161.1"/>
    </source>
</evidence>
<keyword evidence="7" id="KW-0408">Iron</keyword>
<evidence type="ECO:0000256" key="5">
    <source>
        <dbReference type="ARBA" id="ARBA00022968"/>
    </source>
</evidence>
<organism evidence="10 11">
    <name type="scientific">Zostera marina</name>
    <name type="common">Eelgrass</name>
    <dbReference type="NCBI Taxonomy" id="29655"/>
    <lineage>
        <taxon>Eukaryota</taxon>
        <taxon>Viridiplantae</taxon>
        <taxon>Streptophyta</taxon>
        <taxon>Embryophyta</taxon>
        <taxon>Tracheophyta</taxon>
        <taxon>Spermatophyta</taxon>
        <taxon>Magnoliopsida</taxon>
        <taxon>Liliopsida</taxon>
        <taxon>Zosteraceae</taxon>
        <taxon>Zostera</taxon>
    </lineage>
</organism>
<proteinExistence type="predicted"/>
<keyword evidence="3" id="KW-0479">Metal-binding</keyword>
<dbReference type="PANTHER" id="PTHR10869">
    <property type="entry name" value="PROLYL 4-HYDROXYLASE ALPHA SUBUNIT"/>
    <property type="match status" value="1"/>
</dbReference>
<accession>A0A0K9PGU0</accession>
<dbReference type="Gene3D" id="2.60.120.620">
    <property type="entry name" value="q2cbj1_9rhob like domain"/>
    <property type="match status" value="1"/>
</dbReference>
<comment type="subcellular location">
    <subcellularLocation>
        <location evidence="2">Endoplasmic reticulum membrane</location>
        <topology evidence="2">Single-pass type II membrane protein</topology>
    </subcellularLocation>
</comment>
<dbReference type="PROSITE" id="PS51471">
    <property type="entry name" value="FE2OG_OXY"/>
    <property type="match status" value="1"/>
</dbReference>
<keyword evidence="6" id="KW-0560">Oxidoreductase</keyword>
<dbReference type="PANTHER" id="PTHR10869:SF42">
    <property type="entry name" value="PROLYL 4-HYDROXYLASE 1"/>
    <property type="match status" value="1"/>
</dbReference>
<evidence type="ECO:0000313" key="11">
    <source>
        <dbReference type="Proteomes" id="UP000036987"/>
    </source>
</evidence>
<dbReference type="InterPro" id="IPR045054">
    <property type="entry name" value="P4HA-like"/>
</dbReference>
<dbReference type="AlphaFoldDB" id="A0A0K9PGU0"/>
<dbReference type="EMBL" id="LFYR01000863">
    <property type="protein sequence ID" value="KMZ68161.1"/>
    <property type="molecule type" value="Genomic_DNA"/>
</dbReference>